<evidence type="ECO:0000313" key="2">
    <source>
        <dbReference type="EMBL" id="MDR6533357.1"/>
    </source>
</evidence>
<feature type="region of interest" description="Disordered" evidence="1">
    <location>
        <begin position="30"/>
        <end position="53"/>
    </location>
</feature>
<evidence type="ECO:0000313" key="3">
    <source>
        <dbReference type="Proteomes" id="UP001262754"/>
    </source>
</evidence>
<organism evidence="2 3">
    <name type="scientific">Caulobacter rhizosphaerae</name>
    <dbReference type="NCBI Taxonomy" id="2010972"/>
    <lineage>
        <taxon>Bacteria</taxon>
        <taxon>Pseudomonadati</taxon>
        <taxon>Pseudomonadota</taxon>
        <taxon>Alphaproteobacteria</taxon>
        <taxon>Caulobacterales</taxon>
        <taxon>Caulobacteraceae</taxon>
        <taxon>Caulobacter</taxon>
    </lineage>
</organism>
<comment type="caution">
    <text evidence="2">The sequence shown here is derived from an EMBL/GenBank/DDBJ whole genome shotgun (WGS) entry which is preliminary data.</text>
</comment>
<dbReference type="RefSeq" id="WP_310034226.1">
    <property type="nucleotide sequence ID" value="NZ_JAVDRL010000012.1"/>
</dbReference>
<reference evidence="2 3" key="1">
    <citation type="submission" date="2023-07" db="EMBL/GenBank/DDBJ databases">
        <title>Sorghum-associated microbial communities from plants grown in Nebraska, USA.</title>
        <authorList>
            <person name="Schachtman D."/>
        </authorList>
    </citation>
    <scope>NUCLEOTIDE SEQUENCE [LARGE SCALE GENOMIC DNA]</scope>
    <source>
        <strain evidence="2 3">DS2154</strain>
    </source>
</reference>
<keyword evidence="3" id="KW-1185">Reference proteome</keyword>
<accession>A0ABU1N4K8</accession>
<gene>
    <name evidence="2" type="ORF">J2800_004119</name>
</gene>
<dbReference type="Proteomes" id="UP001262754">
    <property type="component" value="Unassembled WGS sequence"/>
</dbReference>
<dbReference type="EMBL" id="JAVDRL010000012">
    <property type="protein sequence ID" value="MDR6533357.1"/>
    <property type="molecule type" value="Genomic_DNA"/>
</dbReference>
<protein>
    <submittedName>
        <fullName evidence="2">Uncharacterized protein</fullName>
    </submittedName>
</protein>
<evidence type="ECO:0000256" key="1">
    <source>
        <dbReference type="SAM" id="MobiDB-lite"/>
    </source>
</evidence>
<name>A0ABU1N4K8_9CAUL</name>
<proteinExistence type="predicted"/>
<sequence>MKAVIIILVLVVIGFVVAIGVAVYRATTPPAPPAAHGPPTTSNGEIDEDALETWGPPPMAELLGKLSRPFAPKLLKKTVEISGQPGSGLAGDKPGELPIAASDKKMRVARLRLVEGRGAVATYLCAPAGKGETCDQVVCLCHENTVLEDDQVEACTESWRKARAIGDDKFSCKRNDDDVSAVIYGRGGVIQVTPMGESAATVSIR</sequence>